<dbReference type="Proteomes" id="UP000274593">
    <property type="component" value="Chromosome"/>
</dbReference>
<dbReference type="Gene3D" id="1.10.150.130">
    <property type="match status" value="1"/>
</dbReference>
<evidence type="ECO:0000256" key="1">
    <source>
        <dbReference type="ARBA" id="ARBA00008857"/>
    </source>
</evidence>
<dbReference type="InterPro" id="IPR011010">
    <property type="entry name" value="DNA_brk_join_enz"/>
</dbReference>
<organism evidence="5 6">
    <name type="scientific">Tenacibaculum singaporense</name>
    <dbReference type="NCBI Taxonomy" id="2358479"/>
    <lineage>
        <taxon>Bacteria</taxon>
        <taxon>Pseudomonadati</taxon>
        <taxon>Bacteroidota</taxon>
        <taxon>Flavobacteriia</taxon>
        <taxon>Flavobacteriales</taxon>
        <taxon>Flavobacteriaceae</taxon>
        <taxon>Tenacibaculum</taxon>
    </lineage>
</organism>
<dbReference type="RefSeq" id="WP_125069311.1">
    <property type="nucleotide sequence ID" value="NZ_CP032548.1"/>
</dbReference>
<evidence type="ECO:0000259" key="4">
    <source>
        <dbReference type="PROSITE" id="PS51898"/>
    </source>
</evidence>
<evidence type="ECO:0000256" key="2">
    <source>
        <dbReference type="ARBA" id="ARBA00023125"/>
    </source>
</evidence>
<dbReference type="InterPro" id="IPR013762">
    <property type="entry name" value="Integrase-like_cat_sf"/>
</dbReference>
<dbReference type="GO" id="GO:0006310">
    <property type="term" value="P:DNA recombination"/>
    <property type="evidence" value="ECO:0007669"/>
    <property type="project" value="UniProtKB-KW"/>
</dbReference>
<reference evidence="5 6" key="1">
    <citation type="submission" date="2018-09" db="EMBL/GenBank/DDBJ databases">
        <title>Insights into the microbiota of Asian seabass (Lates calcarifer) with tenacibaculosis symptoms and description of sp. nov. Tenacibaculum singaporense.</title>
        <authorList>
            <person name="Miyake S."/>
            <person name="Soh M."/>
            <person name="Azman M.N."/>
            <person name="Ngoh S.Y."/>
            <person name="Orban L."/>
        </authorList>
    </citation>
    <scope>NUCLEOTIDE SEQUENCE [LARGE SCALE GENOMIC DNA]</scope>
    <source>
        <strain evidence="5 6">DSM 106434</strain>
    </source>
</reference>
<dbReference type="InterPro" id="IPR035386">
    <property type="entry name" value="Arm-DNA-bind_5"/>
</dbReference>
<dbReference type="Pfam" id="PF13102">
    <property type="entry name" value="Phage_int_SAM_5"/>
    <property type="match status" value="1"/>
</dbReference>
<sequence>MNNLKISILFYLQKNRTNKLNKCPIRCRITFLKKRKEFATGLFIPPLKWDSKFQKVKASNNEYEIINTQLSLIKQKINQAFLFLQMQGREFTIQDIYLKYKGETPKEQKTVIDIINYHNNRMEKLIGIEATYTSWEKYHQTKKHIIDFLQYKYHKKDYLLKNLNESFLYDFEYYLQTEKKFKPSTIYKTIQRFRKMIKLGISLDYIKKDPFMLFKVKRYKKEIVYLNTSELNKLVNYTFTQTRLQQVKDLFIFCCYTGLAYKEMSNLKKENIITNFDDNLWIKMIRQKTNKTISIPLLPPALVILNKYQNENELFPKISNQKFNSYLKEIAEIVGIQKHLTHHIARKTFATTVLLYNGVSMEIVSELLGHSKMSITQESYGKVVQRKVSEQIAILKKKL</sequence>
<protein>
    <submittedName>
        <fullName evidence="5">Site-specific integrase</fullName>
    </submittedName>
</protein>
<feature type="domain" description="Tyr recombinase" evidence="4">
    <location>
        <begin position="221"/>
        <end position="393"/>
    </location>
</feature>
<dbReference type="GO" id="GO:0003677">
    <property type="term" value="F:DNA binding"/>
    <property type="evidence" value="ECO:0007669"/>
    <property type="project" value="UniProtKB-KW"/>
</dbReference>
<dbReference type="PROSITE" id="PS51898">
    <property type="entry name" value="TYR_RECOMBINASE"/>
    <property type="match status" value="1"/>
</dbReference>
<gene>
    <name evidence="5" type="ORF">D6T69_13255</name>
</gene>
<comment type="similarity">
    <text evidence="1">Belongs to the 'phage' integrase family.</text>
</comment>
<dbReference type="KEGG" id="tsig:D6T69_13255"/>
<keyword evidence="3" id="KW-0233">DNA recombination</keyword>
<dbReference type="GO" id="GO:0015074">
    <property type="term" value="P:DNA integration"/>
    <property type="evidence" value="ECO:0007669"/>
    <property type="project" value="InterPro"/>
</dbReference>
<dbReference type="Gene3D" id="1.10.443.10">
    <property type="entry name" value="Intergrase catalytic core"/>
    <property type="match status" value="1"/>
</dbReference>
<evidence type="ECO:0000313" key="5">
    <source>
        <dbReference type="EMBL" id="AZJ36435.1"/>
    </source>
</evidence>
<dbReference type="Pfam" id="PF00589">
    <property type="entry name" value="Phage_integrase"/>
    <property type="match status" value="1"/>
</dbReference>
<dbReference type="PANTHER" id="PTHR30349">
    <property type="entry name" value="PHAGE INTEGRASE-RELATED"/>
    <property type="match status" value="1"/>
</dbReference>
<dbReference type="InterPro" id="IPR002104">
    <property type="entry name" value="Integrase_catalytic"/>
</dbReference>
<evidence type="ECO:0000313" key="6">
    <source>
        <dbReference type="Proteomes" id="UP000274593"/>
    </source>
</evidence>
<keyword evidence="2" id="KW-0238">DNA-binding</keyword>
<dbReference type="InterPro" id="IPR050090">
    <property type="entry name" value="Tyrosine_recombinase_XerCD"/>
</dbReference>
<proteinExistence type="inferred from homology"/>
<keyword evidence="6" id="KW-1185">Reference proteome</keyword>
<dbReference type="EMBL" id="CP032548">
    <property type="protein sequence ID" value="AZJ36435.1"/>
    <property type="molecule type" value="Genomic_DNA"/>
</dbReference>
<evidence type="ECO:0000256" key="3">
    <source>
        <dbReference type="ARBA" id="ARBA00023172"/>
    </source>
</evidence>
<dbReference type="SUPFAM" id="SSF56349">
    <property type="entry name" value="DNA breaking-rejoining enzymes"/>
    <property type="match status" value="1"/>
</dbReference>
<dbReference type="Pfam" id="PF17293">
    <property type="entry name" value="Arm-DNA-bind_5"/>
    <property type="match status" value="1"/>
</dbReference>
<accession>A0A3Q8RSL8</accession>
<dbReference type="InterPro" id="IPR010998">
    <property type="entry name" value="Integrase_recombinase_N"/>
</dbReference>
<dbReference type="PANTHER" id="PTHR30349:SF64">
    <property type="entry name" value="PROPHAGE INTEGRASE INTD-RELATED"/>
    <property type="match status" value="1"/>
</dbReference>
<dbReference type="CDD" id="cd01185">
    <property type="entry name" value="INTN1_C_like"/>
    <property type="match status" value="1"/>
</dbReference>
<dbReference type="InterPro" id="IPR025269">
    <property type="entry name" value="SAM-like_dom"/>
</dbReference>
<dbReference type="AlphaFoldDB" id="A0A3Q8RSL8"/>
<name>A0A3Q8RSL8_9FLAO</name>